<evidence type="ECO:0000256" key="1">
    <source>
        <dbReference type="ARBA" id="ARBA00004370"/>
    </source>
</evidence>
<name>A0A1I3CR86_9RHOB</name>
<dbReference type="AlphaFoldDB" id="A0A1I3CR86"/>
<organism evidence="7 8">
    <name type="scientific">Albimonas pacifica</name>
    <dbReference type="NCBI Taxonomy" id="1114924"/>
    <lineage>
        <taxon>Bacteria</taxon>
        <taxon>Pseudomonadati</taxon>
        <taxon>Pseudomonadota</taxon>
        <taxon>Alphaproteobacteria</taxon>
        <taxon>Rhodobacterales</taxon>
        <taxon>Paracoccaceae</taxon>
        <taxon>Albimonas</taxon>
    </lineage>
</organism>
<keyword evidence="6" id="KW-0472">Membrane</keyword>
<gene>
    <name evidence="7" type="ORF">SAMN05216258_102147</name>
</gene>
<keyword evidence="4" id="KW-0809">Transit peptide</keyword>
<dbReference type="EMBL" id="FOQH01000002">
    <property type="protein sequence ID" value="SFH76769.1"/>
    <property type="molecule type" value="Genomic_DNA"/>
</dbReference>
<dbReference type="PANTHER" id="PTHR12219:SF8">
    <property type="entry name" value="NADH DEHYDROGENASE [UBIQUINONE] IRON-SULFUR PROTEIN 4, MITOCHONDRIAL"/>
    <property type="match status" value="1"/>
</dbReference>
<dbReference type="STRING" id="1114924.SAMN05216258_102147"/>
<evidence type="ECO:0000256" key="5">
    <source>
        <dbReference type="ARBA" id="ARBA00022982"/>
    </source>
</evidence>
<sequence length="103" mass="11647">MLARIYRPAKTAMQSGVARTHVWVLEFAPEQAQRIDPLMGWTGGGSTRNQVRIEFPTKEAALDYAQRHGIPAQVQEPKARKVNVRPKGYGSNFAFERRGAWTH</sequence>
<dbReference type="InterPro" id="IPR006885">
    <property type="entry name" value="NADH_UbQ_FeS_4_mit-like"/>
</dbReference>
<evidence type="ECO:0000256" key="2">
    <source>
        <dbReference type="ARBA" id="ARBA00022448"/>
    </source>
</evidence>
<evidence type="ECO:0000256" key="4">
    <source>
        <dbReference type="ARBA" id="ARBA00022946"/>
    </source>
</evidence>
<dbReference type="Pfam" id="PF04800">
    <property type="entry name" value="NDUS4"/>
    <property type="match status" value="1"/>
</dbReference>
<evidence type="ECO:0000256" key="6">
    <source>
        <dbReference type="ARBA" id="ARBA00023136"/>
    </source>
</evidence>
<proteinExistence type="predicted"/>
<keyword evidence="8" id="KW-1185">Reference proteome</keyword>
<dbReference type="GO" id="GO:0016020">
    <property type="term" value="C:membrane"/>
    <property type="evidence" value="ECO:0007669"/>
    <property type="project" value="UniProtKB-SubCell"/>
</dbReference>
<dbReference type="Gene3D" id="3.30.160.190">
    <property type="entry name" value="atu1810 like domain"/>
    <property type="match status" value="1"/>
</dbReference>
<evidence type="ECO:0000313" key="8">
    <source>
        <dbReference type="Proteomes" id="UP000199377"/>
    </source>
</evidence>
<evidence type="ECO:0000313" key="7">
    <source>
        <dbReference type="EMBL" id="SFH76769.1"/>
    </source>
</evidence>
<dbReference type="Proteomes" id="UP000199377">
    <property type="component" value="Unassembled WGS sequence"/>
</dbReference>
<accession>A0A1I3CR86</accession>
<evidence type="ECO:0000256" key="3">
    <source>
        <dbReference type="ARBA" id="ARBA00022660"/>
    </source>
</evidence>
<comment type="subcellular location">
    <subcellularLocation>
        <location evidence="1">Membrane</location>
    </subcellularLocation>
</comment>
<keyword evidence="5" id="KW-0249">Electron transport</keyword>
<reference evidence="7 8" key="1">
    <citation type="submission" date="2016-10" db="EMBL/GenBank/DDBJ databases">
        <authorList>
            <person name="de Groot N.N."/>
        </authorList>
    </citation>
    <scope>NUCLEOTIDE SEQUENCE [LARGE SCALE GENOMIC DNA]</scope>
    <source>
        <strain evidence="7 8">CGMCC 1.11030</strain>
    </source>
</reference>
<keyword evidence="3" id="KW-0679">Respiratory chain</keyword>
<dbReference type="OrthoDB" id="9799572at2"/>
<dbReference type="RefSeq" id="WP_092857983.1">
    <property type="nucleotide sequence ID" value="NZ_FOQH01000002.1"/>
</dbReference>
<dbReference type="InterPro" id="IPR038532">
    <property type="entry name" value="NDUFS4-like_sf"/>
</dbReference>
<protein>
    <submittedName>
        <fullName evidence="7">NADH dehydrogenase</fullName>
    </submittedName>
</protein>
<keyword evidence="2" id="KW-0813">Transport</keyword>
<dbReference type="PANTHER" id="PTHR12219">
    <property type="entry name" value="NADH-UBIQUINONE OXIDOREDUCTASE"/>
    <property type="match status" value="1"/>
</dbReference>
<dbReference type="GO" id="GO:0022900">
    <property type="term" value="P:electron transport chain"/>
    <property type="evidence" value="ECO:0007669"/>
    <property type="project" value="InterPro"/>
</dbReference>